<accession>A0AAV2G336</accession>
<dbReference type="AlphaFoldDB" id="A0AAV2G336"/>
<dbReference type="Gene3D" id="3.40.1810.10">
    <property type="entry name" value="Transcription factor, MADS-box"/>
    <property type="match status" value="1"/>
</dbReference>
<dbReference type="GO" id="GO:0046983">
    <property type="term" value="F:protein dimerization activity"/>
    <property type="evidence" value="ECO:0007669"/>
    <property type="project" value="InterPro"/>
</dbReference>
<evidence type="ECO:0000313" key="10">
    <source>
        <dbReference type="Proteomes" id="UP001497516"/>
    </source>
</evidence>
<dbReference type="InterPro" id="IPR033896">
    <property type="entry name" value="MEF2-like_N"/>
</dbReference>
<evidence type="ECO:0000259" key="7">
    <source>
        <dbReference type="PROSITE" id="PS50066"/>
    </source>
</evidence>
<dbReference type="PANTHER" id="PTHR48019">
    <property type="entry name" value="SERUM RESPONSE FACTOR HOMOLOG"/>
    <property type="match status" value="1"/>
</dbReference>
<dbReference type="EMBL" id="OZ034821">
    <property type="protein sequence ID" value="CAL1405075.1"/>
    <property type="molecule type" value="Genomic_DNA"/>
</dbReference>
<evidence type="ECO:0000256" key="3">
    <source>
        <dbReference type="ARBA" id="ARBA00023125"/>
    </source>
</evidence>
<dbReference type="Pfam" id="PF01486">
    <property type="entry name" value="K-box"/>
    <property type="match status" value="1"/>
</dbReference>
<dbReference type="InterPro" id="IPR050142">
    <property type="entry name" value="MADS-box/MEF2_TF"/>
</dbReference>
<dbReference type="SUPFAM" id="SSF55455">
    <property type="entry name" value="SRF-like"/>
    <property type="match status" value="1"/>
</dbReference>
<dbReference type="FunFam" id="3.40.1810.10:FF:000003">
    <property type="entry name" value="MADS-box transcription factor MADS-MC"/>
    <property type="match status" value="1"/>
</dbReference>
<organism evidence="9 10">
    <name type="scientific">Linum trigynum</name>
    <dbReference type="NCBI Taxonomy" id="586398"/>
    <lineage>
        <taxon>Eukaryota</taxon>
        <taxon>Viridiplantae</taxon>
        <taxon>Streptophyta</taxon>
        <taxon>Embryophyta</taxon>
        <taxon>Tracheophyta</taxon>
        <taxon>Spermatophyta</taxon>
        <taxon>Magnoliopsida</taxon>
        <taxon>eudicotyledons</taxon>
        <taxon>Gunneridae</taxon>
        <taxon>Pentapetalae</taxon>
        <taxon>rosids</taxon>
        <taxon>fabids</taxon>
        <taxon>Malpighiales</taxon>
        <taxon>Linaceae</taxon>
        <taxon>Linum</taxon>
    </lineage>
</organism>
<keyword evidence="10" id="KW-1185">Reference proteome</keyword>
<dbReference type="Pfam" id="PF00319">
    <property type="entry name" value="SRF-TF"/>
    <property type="match status" value="1"/>
</dbReference>
<feature type="domain" description="MADS-box" evidence="7">
    <location>
        <begin position="1"/>
        <end position="61"/>
    </location>
</feature>
<feature type="domain" description="K-box" evidence="8">
    <location>
        <begin position="88"/>
        <end position="178"/>
    </location>
</feature>
<gene>
    <name evidence="9" type="ORF">LTRI10_LOCUS44884</name>
</gene>
<keyword evidence="5" id="KW-0539">Nucleus</keyword>
<evidence type="ECO:0000313" key="9">
    <source>
        <dbReference type="EMBL" id="CAL1405075.1"/>
    </source>
</evidence>
<evidence type="ECO:0000259" key="8">
    <source>
        <dbReference type="PROSITE" id="PS51297"/>
    </source>
</evidence>
<evidence type="ECO:0000256" key="1">
    <source>
        <dbReference type="ARBA" id="ARBA00004123"/>
    </source>
</evidence>
<evidence type="ECO:0000256" key="2">
    <source>
        <dbReference type="ARBA" id="ARBA00023015"/>
    </source>
</evidence>
<evidence type="ECO:0000256" key="4">
    <source>
        <dbReference type="ARBA" id="ARBA00023163"/>
    </source>
</evidence>
<keyword evidence="2" id="KW-0805">Transcription regulation</keyword>
<dbReference type="PROSITE" id="PS00350">
    <property type="entry name" value="MADS_BOX_1"/>
    <property type="match status" value="1"/>
</dbReference>
<feature type="coiled-coil region" evidence="6">
    <location>
        <begin position="88"/>
        <end position="171"/>
    </location>
</feature>
<dbReference type="Proteomes" id="UP001497516">
    <property type="component" value="Chromosome 8"/>
</dbReference>
<reference evidence="9 10" key="1">
    <citation type="submission" date="2024-04" db="EMBL/GenBank/DDBJ databases">
        <authorList>
            <person name="Fracassetti M."/>
        </authorList>
    </citation>
    <scope>NUCLEOTIDE SEQUENCE [LARGE SCALE GENOMIC DNA]</scope>
</reference>
<evidence type="ECO:0000256" key="6">
    <source>
        <dbReference type="SAM" id="Coils"/>
    </source>
</evidence>
<protein>
    <submittedName>
        <fullName evidence="9">Uncharacterized protein</fullName>
    </submittedName>
</protein>
<dbReference type="GO" id="GO:0045944">
    <property type="term" value="P:positive regulation of transcription by RNA polymerase II"/>
    <property type="evidence" value="ECO:0007669"/>
    <property type="project" value="InterPro"/>
</dbReference>
<dbReference type="GO" id="GO:0000977">
    <property type="term" value="F:RNA polymerase II transcription regulatory region sequence-specific DNA binding"/>
    <property type="evidence" value="ECO:0007669"/>
    <property type="project" value="InterPro"/>
</dbReference>
<keyword evidence="3" id="KW-0238">DNA-binding</keyword>
<dbReference type="PROSITE" id="PS50066">
    <property type="entry name" value="MADS_BOX_2"/>
    <property type="match status" value="1"/>
</dbReference>
<evidence type="ECO:0000256" key="5">
    <source>
        <dbReference type="ARBA" id="ARBA00023242"/>
    </source>
</evidence>
<dbReference type="GO" id="GO:0005634">
    <property type="term" value="C:nucleus"/>
    <property type="evidence" value="ECO:0007669"/>
    <property type="project" value="UniProtKB-SubCell"/>
</dbReference>
<keyword evidence="4" id="KW-0804">Transcription</keyword>
<dbReference type="CDD" id="cd00265">
    <property type="entry name" value="MADS_MEF2_like"/>
    <property type="match status" value="1"/>
</dbReference>
<dbReference type="GO" id="GO:0003700">
    <property type="term" value="F:DNA-binding transcription factor activity"/>
    <property type="evidence" value="ECO:0007669"/>
    <property type="project" value="InterPro"/>
</dbReference>
<comment type="subcellular location">
    <subcellularLocation>
        <location evidence="1">Nucleus</location>
    </subcellularLocation>
</comment>
<dbReference type="InterPro" id="IPR002487">
    <property type="entry name" value="TF_Kbox"/>
</dbReference>
<dbReference type="PROSITE" id="PS51297">
    <property type="entry name" value="K_BOX"/>
    <property type="match status" value="1"/>
</dbReference>
<dbReference type="SMART" id="SM00432">
    <property type="entry name" value="MADS"/>
    <property type="match status" value="1"/>
</dbReference>
<sequence>MVRGKVELRRIENAASRQVTFSKRRSGLMKKAHELSVLCDAEIAVIVFSQRGRLSEFSNHEMQKTISRYQKYAAVGVDKLKDTDYHSFQQLKQESASMAKKIEQLEASRRKLLGEQLGSCSLEEIRNISEQLERSLANIRLRKDEMFMEQMKQLRLQERELLQQKETLCEKCSGNPREPSRRAGTENEVAAAAAAGSSVGLSNESSTVETTLSIGLPTAPRWDLN</sequence>
<keyword evidence="6" id="KW-0175">Coiled coil</keyword>
<dbReference type="PRINTS" id="PR00404">
    <property type="entry name" value="MADSDOMAIN"/>
</dbReference>
<name>A0AAV2G336_9ROSI</name>
<dbReference type="InterPro" id="IPR002100">
    <property type="entry name" value="TF_MADSbox"/>
</dbReference>
<dbReference type="InterPro" id="IPR036879">
    <property type="entry name" value="TF_MADSbox_sf"/>
</dbReference>
<proteinExistence type="predicted"/>